<evidence type="ECO:0000256" key="8">
    <source>
        <dbReference type="SAM" id="Phobius"/>
    </source>
</evidence>
<dbReference type="GO" id="GO:0103015">
    <property type="term" value="F:4-amino-4-deoxy-L-arabinose transferase activity"/>
    <property type="evidence" value="ECO:0007669"/>
    <property type="project" value="UniProtKB-EC"/>
</dbReference>
<dbReference type="InterPro" id="IPR050297">
    <property type="entry name" value="LipidA_mod_glycosyltrf_83"/>
</dbReference>
<feature type="transmembrane region" description="Helical" evidence="8">
    <location>
        <begin position="266"/>
        <end position="289"/>
    </location>
</feature>
<feature type="transmembrane region" description="Helical" evidence="8">
    <location>
        <begin position="325"/>
        <end position="346"/>
    </location>
</feature>
<dbReference type="AlphaFoldDB" id="A0A518AYL6"/>
<evidence type="ECO:0000313" key="11">
    <source>
        <dbReference type="Proteomes" id="UP000317093"/>
    </source>
</evidence>
<protein>
    <submittedName>
        <fullName evidence="10">Undecaprenyl phosphate-alpha-4-amino-4-deoxy-L-arabinose arabinosyl transferase</fullName>
        <ecNumber evidence="10">2.4.2.43</ecNumber>
    </submittedName>
</protein>
<evidence type="ECO:0000313" key="10">
    <source>
        <dbReference type="EMBL" id="QDU59815.1"/>
    </source>
</evidence>
<feature type="transmembrane region" description="Helical" evidence="8">
    <location>
        <begin position="100"/>
        <end position="121"/>
    </location>
</feature>
<dbReference type="GO" id="GO:0005886">
    <property type="term" value="C:plasma membrane"/>
    <property type="evidence" value="ECO:0007669"/>
    <property type="project" value="UniProtKB-SubCell"/>
</dbReference>
<name>A0A518AYL6_9BACT</name>
<dbReference type="InterPro" id="IPR038731">
    <property type="entry name" value="RgtA/B/C-like"/>
</dbReference>
<feature type="transmembrane region" description="Helical" evidence="8">
    <location>
        <begin position="385"/>
        <end position="404"/>
    </location>
</feature>
<evidence type="ECO:0000256" key="1">
    <source>
        <dbReference type="ARBA" id="ARBA00004651"/>
    </source>
</evidence>
<feature type="domain" description="Glycosyltransferase RgtA/B/C/D-like" evidence="9">
    <location>
        <begin position="63"/>
        <end position="219"/>
    </location>
</feature>
<accession>A0A518AYL6</accession>
<evidence type="ECO:0000256" key="4">
    <source>
        <dbReference type="ARBA" id="ARBA00022679"/>
    </source>
</evidence>
<dbReference type="Proteomes" id="UP000317093">
    <property type="component" value="Chromosome"/>
</dbReference>
<dbReference type="EC" id="2.4.2.43" evidence="10"/>
<proteinExistence type="predicted"/>
<dbReference type="GO" id="GO:0009103">
    <property type="term" value="P:lipopolysaccharide biosynthetic process"/>
    <property type="evidence" value="ECO:0007669"/>
    <property type="project" value="UniProtKB-ARBA"/>
</dbReference>
<keyword evidence="7 8" id="KW-0472">Membrane</keyword>
<keyword evidence="5 8" id="KW-0812">Transmembrane</keyword>
<evidence type="ECO:0000259" key="9">
    <source>
        <dbReference type="Pfam" id="PF13231"/>
    </source>
</evidence>
<dbReference type="KEGG" id="knv:Pan216_06480"/>
<evidence type="ECO:0000256" key="7">
    <source>
        <dbReference type="ARBA" id="ARBA00023136"/>
    </source>
</evidence>
<keyword evidence="3 10" id="KW-0328">Glycosyltransferase</keyword>
<keyword evidence="2" id="KW-1003">Cell membrane</keyword>
<gene>
    <name evidence="10" type="primary">arnT_2</name>
    <name evidence="10" type="ORF">Pan216_06480</name>
</gene>
<feature type="transmembrane region" description="Helical" evidence="8">
    <location>
        <begin position="416"/>
        <end position="439"/>
    </location>
</feature>
<evidence type="ECO:0000256" key="2">
    <source>
        <dbReference type="ARBA" id="ARBA00022475"/>
    </source>
</evidence>
<dbReference type="Pfam" id="PF13231">
    <property type="entry name" value="PMT_2"/>
    <property type="match status" value="1"/>
</dbReference>
<dbReference type="PANTHER" id="PTHR33908:SF3">
    <property type="entry name" value="UNDECAPRENYL PHOSPHATE-ALPHA-4-AMINO-4-DEOXY-L-ARABINOSE ARABINOSYL TRANSFERASE"/>
    <property type="match status" value="1"/>
</dbReference>
<organism evidence="10 11">
    <name type="scientific">Kolteria novifilia</name>
    <dbReference type="NCBI Taxonomy" id="2527975"/>
    <lineage>
        <taxon>Bacteria</taxon>
        <taxon>Pseudomonadati</taxon>
        <taxon>Planctomycetota</taxon>
        <taxon>Planctomycetia</taxon>
        <taxon>Kolteriales</taxon>
        <taxon>Kolteriaceae</taxon>
        <taxon>Kolteria</taxon>
    </lineage>
</organism>
<dbReference type="GO" id="GO:0010041">
    <property type="term" value="P:response to iron(III) ion"/>
    <property type="evidence" value="ECO:0007669"/>
    <property type="project" value="TreeGrafter"/>
</dbReference>
<dbReference type="PANTHER" id="PTHR33908">
    <property type="entry name" value="MANNOSYLTRANSFERASE YKCB-RELATED"/>
    <property type="match status" value="1"/>
</dbReference>
<feature type="transmembrane region" description="Helical" evidence="8">
    <location>
        <begin position="208"/>
        <end position="229"/>
    </location>
</feature>
<keyword evidence="6 8" id="KW-1133">Transmembrane helix</keyword>
<keyword evidence="4 10" id="KW-0808">Transferase</keyword>
<evidence type="ECO:0000256" key="3">
    <source>
        <dbReference type="ARBA" id="ARBA00022676"/>
    </source>
</evidence>
<feature type="transmembrane region" description="Helical" evidence="8">
    <location>
        <begin position="358"/>
        <end position="379"/>
    </location>
</feature>
<feature type="transmembrane region" description="Helical" evidence="8">
    <location>
        <begin position="133"/>
        <end position="153"/>
    </location>
</feature>
<feature type="transmembrane region" description="Helical" evidence="8">
    <location>
        <begin position="301"/>
        <end position="319"/>
    </location>
</feature>
<sequence length="550" mass="61070">MLKAGSFSVWFPTLIALSLMLPGLASRGPLDGHEVLVAQTAREMLQRGDWVHPTFAGGPRYQKPPLAYWLAATSYRVFGVSNPFTARLPTALATVATTALLAWFSSRAFGATIGLLTGLVFTTTYATIAYGKLALVDGQLVLCVATAILAAGADRWSGKRLPNSFWVLTFWIATGLSVLAKGPIGPAIVLPTVLLYRGVRKTWSSDRPFLLHPATLVGVPLFLVLALGWPLLVWQEQPQAASIWKAQSLDRYLEHWGPSNRPWFYYFYQAPLLTLPWSPLWLLGLGLTLRRLWRRRLGDHRLLLLCWFLVSLTLLSFSAGKRDHYILPGLPPLALFAALGLCRLVLITRGFLVGRREWEPIVAGLFLLVGGGIGIGLSVAYENTWLTVGVFGVTLAIVLALMLLRRWDRRDRRLRPVVVGFGAVAVAWLIGDVSLRSFFQGRDGTLALLRRQRDLLDEADEVVQFGSNDRWTAFPIGRPIIWSRSAESFPTIETAGRTIVVLVPRDRLEMLESVAPFHVVDRIEGDRSPAEHSPRRDFAVVRLEAGGTRR</sequence>
<comment type="subcellular location">
    <subcellularLocation>
        <location evidence="1">Cell membrane</location>
        <topology evidence="1">Multi-pass membrane protein</topology>
    </subcellularLocation>
</comment>
<reference evidence="10 11" key="1">
    <citation type="submission" date="2019-02" db="EMBL/GenBank/DDBJ databases">
        <title>Deep-cultivation of Planctomycetes and their phenomic and genomic characterization uncovers novel biology.</title>
        <authorList>
            <person name="Wiegand S."/>
            <person name="Jogler M."/>
            <person name="Boedeker C."/>
            <person name="Pinto D."/>
            <person name="Vollmers J."/>
            <person name="Rivas-Marin E."/>
            <person name="Kohn T."/>
            <person name="Peeters S.H."/>
            <person name="Heuer A."/>
            <person name="Rast P."/>
            <person name="Oberbeckmann S."/>
            <person name="Bunk B."/>
            <person name="Jeske O."/>
            <person name="Meyerdierks A."/>
            <person name="Storesund J.E."/>
            <person name="Kallscheuer N."/>
            <person name="Luecker S."/>
            <person name="Lage O.M."/>
            <person name="Pohl T."/>
            <person name="Merkel B.J."/>
            <person name="Hornburger P."/>
            <person name="Mueller R.-W."/>
            <person name="Bruemmer F."/>
            <person name="Labrenz M."/>
            <person name="Spormann A.M."/>
            <person name="Op den Camp H."/>
            <person name="Overmann J."/>
            <person name="Amann R."/>
            <person name="Jetten M.S.M."/>
            <person name="Mascher T."/>
            <person name="Medema M.H."/>
            <person name="Devos D.P."/>
            <person name="Kaster A.-K."/>
            <person name="Ovreas L."/>
            <person name="Rohde M."/>
            <person name="Galperin M.Y."/>
            <person name="Jogler C."/>
        </authorList>
    </citation>
    <scope>NUCLEOTIDE SEQUENCE [LARGE SCALE GENOMIC DNA]</scope>
    <source>
        <strain evidence="10 11">Pan216</strain>
    </source>
</reference>
<keyword evidence="11" id="KW-1185">Reference proteome</keyword>
<dbReference type="EMBL" id="CP036279">
    <property type="protein sequence ID" value="QDU59815.1"/>
    <property type="molecule type" value="Genomic_DNA"/>
</dbReference>
<feature type="transmembrane region" description="Helical" evidence="8">
    <location>
        <begin position="165"/>
        <end position="196"/>
    </location>
</feature>
<evidence type="ECO:0000256" key="6">
    <source>
        <dbReference type="ARBA" id="ARBA00022989"/>
    </source>
</evidence>
<evidence type="ECO:0000256" key="5">
    <source>
        <dbReference type="ARBA" id="ARBA00022692"/>
    </source>
</evidence>